<keyword evidence="16 23" id="KW-1133">Transmembrane helix</keyword>
<keyword evidence="18" id="KW-0675">Receptor</keyword>
<gene>
    <name evidence="25" type="ORF">KI387_032328</name>
</gene>
<dbReference type="PROSITE" id="PS00108">
    <property type="entry name" value="PROTEIN_KINASE_ST"/>
    <property type="match status" value="1"/>
</dbReference>
<evidence type="ECO:0000256" key="14">
    <source>
        <dbReference type="ARBA" id="ARBA00022777"/>
    </source>
</evidence>
<dbReference type="FunFam" id="3.80.10.10:FF:000041">
    <property type="entry name" value="LRR receptor-like serine/threonine-protein kinase ERECTA"/>
    <property type="match status" value="1"/>
</dbReference>
<keyword evidence="11" id="KW-0732">Signal</keyword>
<dbReference type="Proteomes" id="UP000824469">
    <property type="component" value="Unassembled WGS sequence"/>
</dbReference>
<evidence type="ECO:0000256" key="18">
    <source>
        <dbReference type="ARBA" id="ARBA00023170"/>
    </source>
</evidence>
<dbReference type="PROSITE" id="PS00107">
    <property type="entry name" value="PROTEIN_KINASE_ATP"/>
    <property type="match status" value="1"/>
</dbReference>
<keyword evidence="19" id="KW-0325">Glycoprotein</keyword>
<dbReference type="FunFam" id="1.10.510.10:FF:000358">
    <property type="entry name" value="Putative leucine-rich repeat receptor-like serine/threonine-protein kinase"/>
    <property type="match status" value="1"/>
</dbReference>
<dbReference type="InterPro" id="IPR003591">
    <property type="entry name" value="Leu-rich_rpt_typical-subtyp"/>
</dbReference>
<evidence type="ECO:0000256" key="11">
    <source>
        <dbReference type="ARBA" id="ARBA00022729"/>
    </source>
</evidence>
<proteinExistence type="inferred from homology"/>
<evidence type="ECO:0000256" key="10">
    <source>
        <dbReference type="ARBA" id="ARBA00022692"/>
    </source>
</evidence>
<evidence type="ECO:0000256" key="9">
    <source>
        <dbReference type="ARBA" id="ARBA00022679"/>
    </source>
</evidence>
<evidence type="ECO:0000256" key="7">
    <source>
        <dbReference type="ARBA" id="ARBA00022553"/>
    </source>
</evidence>
<comment type="catalytic activity">
    <reaction evidence="21">
        <text>L-seryl-[protein] + ATP = O-phospho-L-seryl-[protein] + ADP + H(+)</text>
        <dbReference type="Rhea" id="RHEA:17989"/>
        <dbReference type="Rhea" id="RHEA-COMP:9863"/>
        <dbReference type="Rhea" id="RHEA-COMP:11604"/>
        <dbReference type="ChEBI" id="CHEBI:15378"/>
        <dbReference type="ChEBI" id="CHEBI:29999"/>
        <dbReference type="ChEBI" id="CHEBI:30616"/>
        <dbReference type="ChEBI" id="CHEBI:83421"/>
        <dbReference type="ChEBI" id="CHEBI:456216"/>
        <dbReference type="EC" id="2.7.11.1"/>
    </reaction>
</comment>
<evidence type="ECO:0000256" key="17">
    <source>
        <dbReference type="ARBA" id="ARBA00023136"/>
    </source>
</evidence>
<dbReference type="SMART" id="SM00369">
    <property type="entry name" value="LRR_TYP"/>
    <property type="match status" value="9"/>
</dbReference>
<keyword evidence="15 22" id="KW-0067">ATP-binding</keyword>
<evidence type="ECO:0000313" key="26">
    <source>
        <dbReference type="Proteomes" id="UP000824469"/>
    </source>
</evidence>
<dbReference type="Pfam" id="PF13855">
    <property type="entry name" value="LRR_8"/>
    <property type="match status" value="3"/>
</dbReference>
<comment type="catalytic activity">
    <reaction evidence="20">
        <text>L-threonyl-[protein] + ATP = O-phospho-L-threonyl-[protein] + ADP + H(+)</text>
        <dbReference type="Rhea" id="RHEA:46608"/>
        <dbReference type="Rhea" id="RHEA-COMP:11060"/>
        <dbReference type="Rhea" id="RHEA-COMP:11605"/>
        <dbReference type="ChEBI" id="CHEBI:15378"/>
        <dbReference type="ChEBI" id="CHEBI:30013"/>
        <dbReference type="ChEBI" id="CHEBI:30616"/>
        <dbReference type="ChEBI" id="CHEBI:61977"/>
        <dbReference type="ChEBI" id="CHEBI:456216"/>
        <dbReference type="EC" id="2.7.11.1"/>
    </reaction>
</comment>
<dbReference type="InterPro" id="IPR008271">
    <property type="entry name" value="Ser/Thr_kinase_AS"/>
</dbReference>
<dbReference type="GO" id="GO:0005524">
    <property type="term" value="F:ATP binding"/>
    <property type="evidence" value="ECO:0007669"/>
    <property type="project" value="UniProtKB-UniRule"/>
</dbReference>
<protein>
    <recommendedName>
        <fullName evidence="4">non-specific serine/threonine protein kinase</fullName>
        <ecNumber evidence="4">2.7.11.1</ecNumber>
    </recommendedName>
</protein>
<evidence type="ECO:0000256" key="5">
    <source>
        <dbReference type="ARBA" id="ARBA00022475"/>
    </source>
</evidence>
<dbReference type="Pfam" id="PF00069">
    <property type="entry name" value="Pkinase"/>
    <property type="match status" value="1"/>
</dbReference>
<sequence length="1004" mass="109963">PMTIAAQSGSDEQSLLAIKNSITLDPLNVFANWVPTIHFCNWTGVACDAAAQKVKSLNLESYQLQGSVSPSIGNLSSVTELYLYNNSLSGRIPQELGRLRRLQILYLSINQLQGPIPLNLTGCQDLVQLSLADNNLTGSIPTQMGLLTKLQVLMLGSNNFTGTIPSSLANLSSLNILYLESNSLRGLIPPELGLLNELQSLFILDNHLTGPVPSSLSNISALAELDLDSNSLSGEIPPELGKLSQLQVLYLWNNNLKGVIPTSLANCSQMAYLDLELNQLTGVVPLEFSKLSYLEFLSLSSNQLVSGSSSTIPILSALANCTQLNELRFHHNYLTGHLPEQLPTNLSVLLLNGNNITGNIPFQIGDLANLTQLNLSSNLFTGQIPSSLRKLVKLQRLWLDNNKLEGSIPTEIGEIADLGELSISHNMLSGVIPDTISQLQQLRRLMLHHNLLSETIPASLGNCYKLELLDLSNNQFTGRLPREVASLSNLQLYFNLSRKSLEGQLPLEIGKMIHVQAIDVSGNRLEGQIPATLGSCEQLQYLNLSSNSLQGRIPNSLDDLKSLVDMDLSSNNLSGPIPVSLRNLTMLEYMNLSFNNLSGEIPQGGVFTNLTAASFTGNSFLCGERMRLPSCPIVITSAKKDSNKVLKIALSIGAVAIVLCSLLIGGLIYWRRHLQTQKMKSGFYKDTSTINLIGHTGISYQEIVRATDGFHGENLLGSGNFGFVYKGILNDGTVAAFKLLNMQNVKARKSFTAECKVLGNARHRNLVNLITFCSDFEKKVLVLQLMSRGNLEKLLFSDGGLSSLREILSIAVDVVHGLEYLHHDCSVQVVHCDIKPSNILLDEDMTAHVADFGIAQLICGPDSIETLTSTLSLKGSIGYIPPEYGESGKISTKGDVYSYGIVLLEMITRKSPTSDMFMGELNIHKWVSMHFPTRVEDIVDQRMIKELGEYEINEVLIPFIHIGLVCSNESPMERPTMQEVAGALETVRKNLLQSIEIAKLRTYI</sequence>
<dbReference type="InterPro" id="IPR017441">
    <property type="entry name" value="Protein_kinase_ATP_BS"/>
</dbReference>
<evidence type="ECO:0000256" key="21">
    <source>
        <dbReference type="ARBA" id="ARBA00048679"/>
    </source>
</evidence>
<feature type="domain" description="Protein kinase" evidence="24">
    <location>
        <begin position="710"/>
        <end position="987"/>
    </location>
</feature>
<dbReference type="SMART" id="SM00220">
    <property type="entry name" value="S_TKc"/>
    <property type="match status" value="1"/>
</dbReference>
<keyword evidence="5" id="KW-1003">Cell membrane</keyword>
<dbReference type="PROSITE" id="PS50011">
    <property type="entry name" value="PROTEIN_KINASE_DOM"/>
    <property type="match status" value="1"/>
</dbReference>
<evidence type="ECO:0000256" key="16">
    <source>
        <dbReference type="ARBA" id="ARBA00022989"/>
    </source>
</evidence>
<dbReference type="FunFam" id="3.80.10.10:FF:000101">
    <property type="entry name" value="LRR receptor-like serine/threonine-protein kinase ERECTA"/>
    <property type="match status" value="1"/>
</dbReference>
<evidence type="ECO:0000256" key="3">
    <source>
        <dbReference type="ARBA" id="ARBA00008684"/>
    </source>
</evidence>
<evidence type="ECO:0000256" key="13">
    <source>
        <dbReference type="ARBA" id="ARBA00022741"/>
    </source>
</evidence>
<dbReference type="GO" id="GO:0005886">
    <property type="term" value="C:plasma membrane"/>
    <property type="evidence" value="ECO:0007669"/>
    <property type="project" value="UniProtKB-SubCell"/>
</dbReference>
<organism evidence="25 26">
    <name type="scientific">Taxus chinensis</name>
    <name type="common">Chinese yew</name>
    <name type="synonym">Taxus wallichiana var. chinensis</name>
    <dbReference type="NCBI Taxonomy" id="29808"/>
    <lineage>
        <taxon>Eukaryota</taxon>
        <taxon>Viridiplantae</taxon>
        <taxon>Streptophyta</taxon>
        <taxon>Embryophyta</taxon>
        <taxon>Tracheophyta</taxon>
        <taxon>Spermatophyta</taxon>
        <taxon>Pinopsida</taxon>
        <taxon>Pinidae</taxon>
        <taxon>Conifers II</taxon>
        <taxon>Cupressales</taxon>
        <taxon>Taxaceae</taxon>
        <taxon>Taxus</taxon>
    </lineage>
</organism>
<dbReference type="PANTHER" id="PTHR48053">
    <property type="entry name" value="LEUCINE RICH REPEAT FAMILY PROTEIN, EXPRESSED"/>
    <property type="match status" value="1"/>
</dbReference>
<dbReference type="AlphaFoldDB" id="A0AA38BV71"/>
<dbReference type="SUPFAM" id="SSF56112">
    <property type="entry name" value="Protein kinase-like (PK-like)"/>
    <property type="match status" value="1"/>
</dbReference>
<dbReference type="CDD" id="cd14066">
    <property type="entry name" value="STKc_IRAK"/>
    <property type="match status" value="1"/>
</dbReference>
<feature type="binding site" evidence="22">
    <location>
        <position position="738"/>
    </location>
    <ligand>
        <name>ATP</name>
        <dbReference type="ChEBI" id="CHEBI:30616"/>
    </ligand>
</feature>
<evidence type="ECO:0000256" key="1">
    <source>
        <dbReference type="ARBA" id="ARBA00004162"/>
    </source>
</evidence>
<feature type="non-terminal residue" evidence="25">
    <location>
        <position position="1"/>
    </location>
</feature>
<evidence type="ECO:0000256" key="19">
    <source>
        <dbReference type="ARBA" id="ARBA00023180"/>
    </source>
</evidence>
<dbReference type="InterPro" id="IPR000719">
    <property type="entry name" value="Prot_kinase_dom"/>
</dbReference>
<evidence type="ECO:0000256" key="4">
    <source>
        <dbReference type="ARBA" id="ARBA00012513"/>
    </source>
</evidence>
<dbReference type="GO" id="GO:0004674">
    <property type="term" value="F:protein serine/threonine kinase activity"/>
    <property type="evidence" value="ECO:0007669"/>
    <property type="project" value="UniProtKB-KW"/>
</dbReference>
<keyword evidence="10 23" id="KW-0812">Transmembrane</keyword>
<evidence type="ECO:0000256" key="22">
    <source>
        <dbReference type="PROSITE-ProRule" id="PRU10141"/>
    </source>
</evidence>
<dbReference type="InterPro" id="IPR001611">
    <property type="entry name" value="Leu-rich_rpt"/>
</dbReference>
<keyword evidence="14" id="KW-0418">Kinase</keyword>
<dbReference type="EC" id="2.7.11.1" evidence="4"/>
<dbReference type="Gene3D" id="3.30.200.20">
    <property type="entry name" value="Phosphorylase Kinase, domain 1"/>
    <property type="match status" value="1"/>
</dbReference>
<dbReference type="Gene3D" id="3.80.10.10">
    <property type="entry name" value="Ribonuclease Inhibitor"/>
    <property type="match status" value="3"/>
</dbReference>
<reference evidence="25 26" key="1">
    <citation type="journal article" date="2021" name="Nat. Plants">
        <title>The Taxus genome provides insights into paclitaxel biosynthesis.</title>
        <authorList>
            <person name="Xiong X."/>
            <person name="Gou J."/>
            <person name="Liao Q."/>
            <person name="Li Y."/>
            <person name="Zhou Q."/>
            <person name="Bi G."/>
            <person name="Li C."/>
            <person name="Du R."/>
            <person name="Wang X."/>
            <person name="Sun T."/>
            <person name="Guo L."/>
            <person name="Liang H."/>
            <person name="Lu P."/>
            <person name="Wu Y."/>
            <person name="Zhang Z."/>
            <person name="Ro D.K."/>
            <person name="Shang Y."/>
            <person name="Huang S."/>
            <person name="Yan J."/>
        </authorList>
    </citation>
    <scope>NUCLEOTIDE SEQUENCE [LARGE SCALE GENOMIC DNA]</scope>
    <source>
        <strain evidence="25">Ta-2019</strain>
    </source>
</reference>
<keyword evidence="6" id="KW-0723">Serine/threonine-protein kinase</keyword>
<evidence type="ECO:0000256" key="2">
    <source>
        <dbReference type="ARBA" id="ARBA00004479"/>
    </source>
</evidence>
<comment type="subcellular location">
    <subcellularLocation>
        <location evidence="1">Cell membrane</location>
        <topology evidence="1">Single-pass membrane protein</topology>
    </subcellularLocation>
    <subcellularLocation>
        <location evidence="2">Membrane</location>
        <topology evidence="2">Single-pass type I membrane protein</topology>
    </subcellularLocation>
</comment>
<dbReference type="Pfam" id="PF08263">
    <property type="entry name" value="LRRNT_2"/>
    <property type="match status" value="1"/>
</dbReference>
<keyword evidence="26" id="KW-1185">Reference proteome</keyword>
<evidence type="ECO:0000256" key="12">
    <source>
        <dbReference type="ARBA" id="ARBA00022737"/>
    </source>
</evidence>
<keyword evidence="12" id="KW-0677">Repeat</keyword>
<name>A0AA38BV71_TAXCH</name>
<dbReference type="InterPro" id="IPR013210">
    <property type="entry name" value="LRR_N_plant-typ"/>
</dbReference>
<dbReference type="InterPro" id="IPR032675">
    <property type="entry name" value="LRR_dom_sf"/>
</dbReference>
<evidence type="ECO:0000259" key="24">
    <source>
        <dbReference type="PROSITE" id="PS50011"/>
    </source>
</evidence>
<dbReference type="SUPFAM" id="SSF52058">
    <property type="entry name" value="L domain-like"/>
    <property type="match status" value="2"/>
</dbReference>
<keyword evidence="8" id="KW-0433">Leucine-rich repeat</keyword>
<dbReference type="InterPro" id="IPR011009">
    <property type="entry name" value="Kinase-like_dom_sf"/>
</dbReference>
<evidence type="ECO:0000256" key="15">
    <source>
        <dbReference type="ARBA" id="ARBA00022840"/>
    </source>
</evidence>
<feature type="transmembrane region" description="Helical" evidence="23">
    <location>
        <begin position="648"/>
        <end position="670"/>
    </location>
</feature>
<keyword evidence="17 23" id="KW-0472">Membrane</keyword>
<comment type="caution">
    <text evidence="25">The sequence shown here is derived from an EMBL/GenBank/DDBJ whole genome shotgun (WGS) entry which is preliminary data.</text>
</comment>
<evidence type="ECO:0000256" key="8">
    <source>
        <dbReference type="ARBA" id="ARBA00022614"/>
    </source>
</evidence>
<accession>A0AA38BV71</accession>
<keyword evidence="9" id="KW-0808">Transferase</keyword>
<keyword evidence="7" id="KW-0597">Phosphoprotein</keyword>
<dbReference type="Pfam" id="PF00560">
    <property type="entry name" value="LRR_1"/>
    <property type="match status" value="7"/>
</dbReference>
<keyword evidence="13 22" id="KW-0547">Nucleotide-binding</keyword>
<dbReference type="InterPro" id="IPR051716">
    <property type="entry name" value="Plant_RL_S/T_kinase"/>
</dbReference>
<dbReference type="PANTHER" id="PTHR48053:SF71">
    <property type="entry name" value="LEUCINE RICH REPEAT FAMILY PROTEIN, EXPRESSED"/>
    <property type="match status" value="1"/>
</dbReference>
<dbReference type="OMA" id="NESPMER"/>
<evidence type="ECO:0000313" key="25">
    <source>
        <dbReference type="EMBL" id="KAH9288211.1"/>
    </source>
</evidence>
<dbReference type="Gene3D" id="1.10.510.10">
    <property type="entry name" value="Transferase(Phosphotransferase) domain 1"/>
    <property type="match status" value="1"/>
</dbReference>
<evidence type="ECO:0000256" key="20">
    <source>
        <dbReference type="ARBA" id="ARBA00047899"/>
    </source>
</evidence>
<evidence type="ECO:0000256" key="6">
    <source>
        <dbReference type="ARBA" id="ARBA00022527"/>
    </source>
</evidence>
<comment type="similarity">
    <text evidence="3">Belongs to the protein kinase superfamily. Ser/Thr protein kinase family.</text>
</comment>
<dbReference type="EMBL" id="JAHRHJ020003813">
    <property type="protein sequence ID" value="KAH9288211.1"/>
    <property type="molecule type" value="Genomic_DNA"/>
</dbReference>
<dbReference type="FunFam" id="3.80.10.10:FF:000288">
    <property type="entry name" value="LRR receptor-like serine/threonine-protein kinase EFR"/>
    <property type="match status" value="1"/>
</dbReference>
<evidence type="ECO:0000256" key="23">
    <source>
        <dbReference type="SAM" id="Phobius"/>
    </source>
</evidence>